<organism evidence="3 4">
    <name type="scientific">Pseudoduganella lurida</name>
    <dbReference type="NCBI Taxonomy" id="1036180"/>
    <lineage>
        <taxon>Bacteria</taxon>
        <taxon>Pseudomonadati</taxon>
        <taxon>Pseudomonadota</taxon>
        <taxon>Betaproteobacteria</taxon>
        <taxon>Burkholderiales</taxon>
        <taxon>Oxalobacteraceae</taxon>
        <taxon>Telluria group</taxon>
        <taxon>Pseudoduganella</taxon>
    </lineage>
</organism>
<keyword evidence="2" id="KW-0812">Transmembrane</keyword>
<accession>A0A562R733</accession>
<dbReference type="AlphaFoldDB" id="A0A562R733"/>
<feature type="region of interest" description="Disordered" evidence="1">
    <location>
        <begin position="119"/>
        <end position="180"/>
    </location>
</feature>
<feature type="region of interest" description="Disordered" evidence="1">
    <location>
        <begin position="17"/>
        <end position="79"/>
    </location>
</feature>
<comment type="caution">
    <text evidence="3">The sequence shown here is derived from an EMBL/GenBank/DDBJ whole genome shotgun (WGS) entry which is preliminary data.</text>
</comment>
<dbReference type="InterPro" id="IPR021834">
    <property type="entry name" value="DUF3426"/>
</dbReference>
<dbReference type="Proteomes" id="UP000318431">
    <property type="component" value="Unassembled WGS sequence"/>
</dbReference>
<evidence type="ECO:0000256" key="2">
    <source>
        <dbReference type="SAM" id="Phobius"/>
    </source>
</evidence>
<feature type="compositionally biased region" description="Basic and acidic residues" evidence="1">
    <location>
        <begin position="35"/>
        <end position="55"/>
    </location>
</feature>
<reference evidence="3 4" key="1">
    <citation type="journal article" date="2015" name="Stand. Genomic Sci.">
        <title>Genomic Encyclopedia of Bacterial and Archaeal Type Strains, Phase III: the genomes of soil and plant-associated and newly described type strains.</title>
        <authorList>
            <person name="Whitman W.B."/>
            <person name="Woyke T."/>
            <person name="Klenk H.P."/>
            <person name="Zhou Y."/>
            <person name="Lilburn T.G."/>
            <person name="Beck B.J."/>
            <person name="De Vos P."/>
            <person name="Vandamme P."/>
            <person name="Eisen J.A."/>
            <person name="Garrity G."/>
            <person name="Hugenholtz P."/>
            <person name="Kyrpides N.C."/>
        </authorList>
    </citation>
    <scope>NUCLEOTIDE SEQUENCE [LARGE SCALE GENOMIC DNA]</scope>
    <source>
        <strain evidence="3 4">CGMCC 1.10822</strain>
    </source>
</reference>
<feature type="compositionally biased region" description="Low complexity" evidence="1">
    <location>
        <begin position="146"/>
        <end position="171"/>
    </location>
</feature>
<gene>
    <name evidence="3" type="ORF">IP91_02952</name>
</gene>
<dbReference type="Pfam" id="PF11906">
    <property type="entry name" value="DUF3426"/>
    <property type="match status" value="1"/>
</dbReference>
<feature type="compositionally biased region" description="Basic and acidic residues" evidence="1">
    <location>
        <begin position="68"/>
        <end position="79"/>
    </location>
</feature>
<sequence length="375" mass="39094">MPSEHIVAVALDDLHHFDEIPPDDIASGETPLDAAPHDEAPHGETPRDAARDRAEPYVGILDTAATEPESHDSTDRAADDAAAADLLAAAPESALLAAGAGTLDREAARIADRAEADTAAQRAADTAGADVTGNASETENGGSGGNNYNVSGSNNDNDNDSNNDSGSNNDNGSDDDEPDFVRRANRRQRGARIARIAMLAGVPLLVLALLVQGVFSLGSRLAADHPDLKPALQALCGTLGCTIGLPRQIDALAVEQGELQTLGPATFSYVTVLRNQSRSVQAWPHIELVLKDAAEKPVLRRVFAPRDYLADPARPAGSAAAPASATARATAATTTSAAAATLARGFGPRSEQPVKLYFVLDRVKASGYRIAIFYP</sequence>
<keyword evidence="2" id="KW-1133">Transmembrane helix</keyword>
<protein>
    <submittedName>
        <fullName evidence="3">Uncharacterized protein DUF3426</fullName>
    </submittedName>
</protein>
<evidence type="ECO:0000256" key="1">
    <source>
        <dbReference type="SAM" id="MobiDB-lite"/>
    </source>
</evidence>
<proteinExistence type="predicted"/>
<feature type="transmembrane region" description="Helical" evidence="2">
    <location>
        <begin position="193"/>
        <end position="215"/>
    </location>
</feature>
<keyword evidence="4" id="KW-1185">Reference proteome</keyword>
<feature type="compositionally biased region" description="Low complexity" evidence="1">
    <location>
        <begin position="119"/>
        <end position="130"/>
    </location>
</feature>
<evidence type="ECO:0000313" key="4">
    <source>
        <dbReference type="Proteomes" id="UP000318431"/>
    </source>
</evidence>
<keyword evidence="2" id="KW-0472">Membrane</keyword>
<dbReference type="EMBL" id="VLLB01000005">
    <property type="protein sequence ID" value="TWI64186.1"/>
    <property type="molecule type" value="Genomic_DNA"/>
</dbReference>
<evidence type="ECO:0000313" key="3">
    <source>
        <dbReference type="EMBL" id="TWI64186.1"/>
    </source>
</evidence>
<name>A0A562R733_9BURK</name>